<sequence length="31" mass="3510">MVDVTLPLERAAEAHRRIEARAHRGMLVLTP</sequence>
<gene>
    <name evidence="1" type="ORF">HLB23_23445</name>
</gene>
<reference evidence="1 2" key="1">
    <citation type="submission" date="2020-05" db="EMBL/GenBank/DDBJ databases">
        <title>MicrobeNet Type strains.</title>
        <authorList>
            <person name="Nicholson A.C."/>
        </authorList>
    </citation>
    <scope>NUCLEOTIDE SEQUENCE [LARGE SCALE GENOMIC DNA]</scope>
    <source>
        <strain evidence="1 2">JCM 3224</strain>
    </source>
</reference>
<evidence type="ECO:0000313" key="1">
    <source>
        <dbReference type="EMBL" id="NNH72783.1"/>
    </source>
</evidence>
<comment type="caution">
    <text evidence="1">The sequence shown here is derived from an EMBL/GenBank/DDBJ whole genome shotgun (WGS) entry which is preliminary data.</text>
</comment>
<accession>A0A849C216</accession>
<proteinExistence type="predicted"/>
<organism evidence="1 2">
    <name type="scientific">Nocardia uniformis</name>
    <dbReference type="NCBI Taxonomy" id="53432"/>
    <lineage>
        <taxon>Bacteria</taxon>
        <taxon>Bacillati</taxon>
        <taxon>Actinomycetota</taxon>
        <taxon>Actinomycetes</taxon>
        <taxon>Mycobacteriales</taxon>
        <taxon>Nocardiaceae</taxon>
        <taxon>Nocardia</taxon>
    </lineage>
</organism>
<keyword evidence="2" id="KW-1185">Reference proteome</keyword>
<dbReference type="EMBL" id="JABELX010000008">
    <property type="protein sequence ID" value="NNH72783.1"/>
    <property type="molecule type" value="Genomic_DNA"/>
</dbReference>
<evidence type="ECO:0000313" key="2">
    <source>
        <dbReference type="Proteomes" id="UP000586827"/>
    </source>
</evidence>
<protein>
    <submittedName>
        <fullName evidence="1">Uncharacterized protein</fullName>
    </submittedName>
</protein>
<dbReference type="Pfam" id="PF13602">
    <property type="entry name" value="ADH_zinc_N_2"/>
    <property type="match status" value="1"/>
</dbReference>
<dbReference type="Proteomes" id="UP000586827">
    <property type="component" value="Unassembled WGS sequence"/>
</dbReference>
<dbReference type="AlphaFoldDB" id="A0A849C216"/>
<name>A0A849C216_9NOCA</name>